<protein>
    <submittedName>
        <fullName evidence="2">Uncharacterized protein</fullName>
    </submittedName>
</protein>
<evidence type="ECO:0000313" key="2">
    <source>
        <dbReference type="EMBL" id="NYJ38036.1"/>
    </source>
</evidence>
<sequence>MPFEMAGTMAGHSSAPAPRTRNTGIVAGAGRGLAPALGPVLAGLVLVTGCSAGASEDGRTVLTAPADPSDAESSDGAGDPDAPPPPDNLDLAAFEPLEGGGTMQDRYPVEFSREAEGGVSMVLAYLRAVSTSDTMELGGAVTVYHARGQDRDPESAGTEFLAERASDISEAALSADAEFDPERYPSPGSTHDITPIGVMWRTAGASTVEVYVLAEERIADGLGLELERTSVHGHVIEWNPVARVGFGDWLVTGDPEPGGLGIPDDRRHSLEHPYWTPVTVS</sequence>
<name>A0A7Z0ETK9_9ACTN</name>
<dbReference type="EMBL" id="JACCFS010000001">
    <property type="protein sequence ID" value="NYJ38036.1"/>
    <property type="molecule type" value="Genomic_DNA"/>
</dbReference>
<reference evidence="2 3" key="1">
    <citation type="submission" date="2020-07" db="EMBL/GenBank/DDBJ databases">
        <title>Sequencing the genomes of 1000 actinobacteria strains.</title>
        <authorList>
            <person name="Klenk H.-P."/>
        </authorList>
    </citation>
    <scope>NUCLEOTIDE SEQUENCE [LARGE SCALE GENOMIC DNA]</scope>
    <source>
        <strain evidence="2 3">DSM 44442</strain>
    </source>
</reference>
<evidence type="ECO:0000256" key="1">
    <source>
        <dbReference type="SAM" id="MobiDB-lite"/>
    </source>
</evidence>
<evidence type="ECO:0000313" key="3">
    <source>
        <dbReference type="Proteomes" id="UP000572051"/>
    </source>
</evidence>
<organism evidence="2 3">
    <name type="scientific">Nocardiopsis aegyptia</name>
    <dbReference type="NCBI Taxonomy" id="220378"/>
    <lineage>
        <taxon>Bacteria</taxon>
        <taxon>Bacillati</taxon>
        <taxon>Actinomycetota</taxon>
        <taxon>Actinomycetes</taxon>
        <taxon>Streptosporangiales</taxon>
        <taxon>Nocardiopsidaceae</taxon>
        <taxon>Nocardiopsis</taxon>
    </lineage>
</organism>
<dbReference type="Proteomes" id="UP000572051">
    <property type="component" value="Unassembled WGS sequence"/>
</dbReference>
<gene>
    <name evidence="2" type="ORF">HNR10_005917</name>
</gene>
<comment type="caution">
    <text evidence="2">The sequence shown here is derived from an EMBL/GenBank/DDBJ whole genome shotgun (WGS) entry which is preliminary data.</text>
</comment>
<dbReference type="AlphaFoldDB" id="A0A7Z0ETK9"/>
<feature type="region of interest" description="Disordered" evidence="1">
    <location>
        <begin position="1"/>
        <end position="23"/>
    </location>
</feature>
<keyword evidence="3" id="KW-1185">Reference proteome</keyword>
<accession>A0A7Z0ETK9</accession>
<feature type="region of interest" description="Disordered" evidence="1">
    <location>
        <begin position="56"/>
        <end position="89"/>
    </location>
</feature>
<dbReference type="RefSeq" id="WP_179829241.1">
    <property type="nucleotide sequence ID" value="NZ_JACCFS010000001.1"/>
</dbReference>
<proteinExistence type="predicted"/>